<name>W1NE33_AMBTC</name>
<dbReference type="GO" id="GO:0016787">
    <property type="term" value="F:hydrolase activity"/>
    <property type="evidence" value="ECO:0007669"/>
    <property type="project" value="InterPro"/>
</dbReference>
<evidence type="ECO:0000313" key="4">
    <source>
        <dbReference type="Proteomes" id="UP000017836"/>
    </source>
</evidence>
<dbReference type="Proteomes" id="UP000017836">
    <property type="component" value="Unassembled WGS sequence"/>
</dbReference>
<dbReference type="InterPro" id="IPR013094">
    <property type="entry name" value="AB_hydrolase_3"/>
</dbReference>
<dbReference type="PANTHER" id="PTHR23024">
    <property type="entry name" value="ARYLACETAMIDE DEACETYLASE"/>
    <property type="match status" value="1"/>
</dbReference>
<organism evidence="3 4">
    <name type="scientific">Amborella trichopoda</name>
    <dbReference type="NCBI Taxonomy" id="13333"/>
    <lineage>
        <taxon>Eukaryota</taxon>
        <taxon>Viridiplantae</taxon>
        <taxon>Streptophyta</taxon>
        <taxon>Embryophyta</taxon>
        <taxon>Tracheophyta</taxon>
        <taxon>Spermatophyta</taxon>
        <taxon>Magnoliopsida</taxon>
        <taxon>Amborellales</taxon>
        <taxon>Amborellaceae</taxon>
        <taxon>Amborella</taxon>
    </lineage>
</organism>
<accession>W1NE33</accession>
<feature type="active site" evidence="1">
    <location>
        <position position="169"/>
    </location>
</feature>
<dbReference type="eggNOG" id="KOG1515">
    <property type="taxonomic scope" value="Eukaryota"/>
</dbReference>
<evidence type="ECO:0000313" key="3">
    <source>
        <dbReference type="EMBL" id="ERM93628.1"/>
    </source>
</evidence>
<dbReference type="AlphaFoldDB" id="W1NE33"/>
<dbReference type="Pfam" id="PF07859">
    <property type="entry name" value="Abhydrolase_3"/>
    <property type="match status" value="1"/>
</dbReference>
<dbReference type="KEGG" id="atr:18421585"/>
<dbReference type="PANTHER" id="PTHR23024:SF535">
    <property type="entry name" value="OS07G0162900 PROTEIN"/>
    <property type="match status" value="1"/>
</dbReference>
<dbReference type="STRING" id="13333.W1NE33"/>
<dbReference type="InterPro" id="IPR029058">
    <property type="entry name" value="AB_hydrolase_fold"/>
</dbReference>
<evidence type="ECO:0000256" key="1">
    <source>
        <dbReference type="PROSITE-ProRule" id="PRU10038"/>
    </source>
</evidence>
<evidence type="ECO:0000259" key="2">
    <source>
        <dbReference type="Pfam" id="PF07859"/>
    </source>
</evidence>
<protein>
    <recommendedName>
        <fullName evidence="2">Alpha/beta hydrolase fold-3 domain-containing protein</fullName>
    </recommendedName>
</protein>
<dbReference type="HOGENOM" id="CLU_012494_22_1_1"/>
<reference evidence="4" key="1">
    <citation type="journal article" date="2013" name="Science">
        <title>The Amborella genome and the evolution of flowering plants.</title>
        <authorList>
            <consortium name="Amborella Genome Project"/>
        </authorList>
    </citation>
    <scope>NUCLEOTIDE SEQUENCE [LARGE SCALE GENOMIC DNA]</scope>
</reference>
<dbReference type="InterPro" id="IPR033140">
    <property type="entry name" value="Lipase_GDXG_put_SER_AS"/>
</dbReference>
<proteinExistence type="predicted"/>
<dbReference type="SUPFAM" id="SSF53474">
    <property type="entry name" value="alpha/beta-Hydrolases"/>
    <property type="match status" value="1"/>
</dbReference>
<dbReference type="Gramene" id="ERM93628">
    <property type="protein sequence ID" value="ERM93628"/>
    <property type="gene ID" value="AMTR_s00004p00146330"/>
</dbReference>
<dbReference type="PROSITE" id="PS01174">
    <property type="entry name" value="LIPASE_GDXG_SER"/>
    <property type="match status" value="1"/>
</dbReference>
<keyword evidence="4" id="KW-1185">Reference proteome</keyword>
<dbReference type="EMBL" id="KI397628">
    <property type="protein sequence ID" value="ERM93628.1"/>
    <property type="molecule type" value="Genomic_DNA"/>
</dbReference>
<dbReference type="ESTHER" id="ambtc-w1ne33">
    <property type="family name" value="Plant_carboxylesterase"/>
</dbReference>
<dbReference type="Gene3D" id="3.40.50.1820">
    <property type="entry name" value="alpha/beta hydrolase"/>
    <property type="match status" value="1"/>
</dbReference>
<dbReference type="OrthoDB" id="408631at2759"/>
<sequence length="327" mass="36578">MASKTQSNPEKKFSDTPYEIENCRGVLQIFSNGSIVRSPQPSFQIPVEDDGSVLWKDVGFDKALDLHLRVYKPLSHENNRLPIFYYFHGGGYCIGSRTWPNFHNFCLKLSRELPAIVIAPDYRLAPENRLPSAIDDAFSAVRWLATDGITDQFLSQTADFGRVYISGDSAGGNIAHHLAVGLSEGGHENLTIKGFVLLMPFFGGVEHTLSEATCPQDAFLKLDLNDRYWRLSLPEGTDRDHPLSNPFGPGAKDLGSVDFIPMLDVVGERDLLRDRGVEYGKRLVEMGKKVEVVELKGQQHGFFTIYPNSQEAKELMDRIRAFIEANA</sequence>
<dbReference type="OMA" id="NLCVRGN"/>
<dbReference type="MEROPS" id="S09.A10"/>
<gene>
    <name evidence="3" type="ORF">AMTR_s00004p00146330</name>
</gene>
<dbReference type="InterPro" id="IPR050466">
    <property type="entry name" value="Carboxylest/Gibb_receptor"/>
</dbReference>
<feature type="domain" description="Alpha/beta hydrolase fold-3" evidence="2">
    <location>
        <begin position="85"/>
        <end position="303"/>
    </location>
</feature>